<dbReference type="PANTHER" id="PTHR46213">
    <property type="entry name" value="TRANSCRIPTIONAL ACTIVATOR DEMETER"/>
    <property type="match status" value="1"/>
</dbReference>
<feature type="compositionally biased region" description="Basic residues" evidence="6">
    <location>
        <begin position="231"/>
        <end position="256"/>
    </location>
</feature>
<keyword evidence="3" id="KW-0479">Metal-binding</keyword>
<evidence type="ECO:0000256" key="3">
    <source>
        <dbReference type="ARBA" id="ARBA00022723"/>
    </source>
</evidence>
<dbReference type="SUPFAM" id="SSF48150">
    <property type="entry name" value="DNA-glycosylase"/>
    <property type="match status" value="1"/>
</dbReference>
<sequence>MITFGKVFCKTTEPNCKACPMRGECQYFASAVASGTEKPQALADIEDIGGRNMSTSQGRTQVYELDDHDPLLAQFEKREEHGDSHPSLLAIRPPGGTNQRAVAVRKCISQETGKLCDEKTCLSCFVGGTILIPNRTALQSTFPLNGTYFQINEVFADHDSSLNPISIPRDKLRNLRKRNVVFGPSIFSMPNGLSTEAIQRCFVRGSICFRGFDRMTRGCKPLQETFYRPANKGKSHVNRKRKNKKAGKQIKLGVKR</sequence>
<dbReference type="InterPro" id="IPR023170">
    <property type="entry name" value="HhH_base_excis_C"/>
</dbReference>
<keyword evidence="2" id="KW-0004">4Fe-4S</keyword>
<evidence type="ECO:0000256" key="1">
    <source>
        <dbReference type="ARBA" id="ARBA00001966"/>
    </source>
</evidence>
<evidence type="ECO:0000256" key="6">
    <source>
        <dbReference type="SAM" id="MobiDB-lite"/>
    </source>
</evidence>
<evidence type="ECO:0000259" key="7">
    <source>
        <dbReference type="Pfam" id="PF15628"/>
    </source>
</evidence>
<evidence type="ECO:0000259" key="8">
    <source>
        <dbReference type="Pfam" id="PF15629"/>
    </source>
</evidence>
<dbReference type="InterPro" id="IPR044811">
    <property type="entry name" value="DME/ROS1"/>
</dbReference>
<dbReference type="EMBL" id="GEVI01010479">
    <property type="protein sequence ID" value="JAU21841.1"/>
    <property type="molecule type" value="Transcribed_RNA"/>
</dbReference>
<dbReference type="GO" id="GO:0006281">
    <property type="term" value="P:DNA repair"/>
    <property type="evidence" value="ECO:0007669"/>
    <property type="project" value="InterPro"/>
</dbReference>
<evidence type="ECO:0000256" key="4">
    <source>
        <dbReference type="ARBA" id="ARBA00023004"/>
    </source>
</evidence>
<keyword evidence="5" id="KW-0411">Iron-sulfur</keyword>
<proteinExistence type="predicted"/>
<dbReference type="GO" id="GO:0046872">
    <property type="term" value="F:metal ion binding"/>
    <property type="evidence" value="ECO:0007669"/>
    <property type="project" value="UniProtKB-KW"/>
</dbReference>
<dbReference type="Pfam" id="PF15629">
    <property type="entry name" value="Perm-CXXC"/>
    <property type="match status" value="1"/>
</dbReference>
<accession>A0A1J3DPH9</accession>
<dbReference type="InterPro" id="IPR011257">
    <property type="entry name" value="DNA_glycosylase"/>
</dbReference>
<dbReference type="PANTHER" id="PTHR46213:SF13">
    <property type="entry name" value="DEMETER-LIKE PROTEIN 2-RELATED"/>
    <property type="match status" value="1"/>
</dbReference>
<dbReference type="GO" id="GO:0035514">
    <property type="term" value="F:DNA demethylase activity"/>
    <property type="evidence" value="ECO:0007669"/>
    <property type="project" value="InterPro"/>
</dbReference>
<gene>
    <name evidence="9" type="ORF">GA_TR19895_c5_g1_i1_g.66016</name>
</gene>
<feature type="domain" description="Demeter RRM-fold" evidence="7">
    <location>
        <begin position="128"/>
        <end position="227"/>
    </location>
</feature>
<dbReference type="Pfam" id="PF15628">
    <property type="entry name" value="RRM_DME"/>
    <property type="match status" value="1"/>
</dbReference>
<protein>
    <submittedName>
        <fullName evidence="9">Protein ROS1</fullName>
    </submittedName>
</protein>
<dbReference type="Gene3D" id="1.10.1670.10">
    <property type="entry name" value="Helix-hairpin-Helix base-excision DNA repair enzymes (C-terminal)"/>
    <property type="match status" value="1"/>
</dbReference>
<dbReference type="GO" id="GO:0051539">
    <property type="term" value="F:4 iron, 4 sulfur cluster binding"/>
    <property type="evidence" value="ECO:0007669"/>
    <property type="project" value="UniProtKB-KW"/>
</dbReference>
<dbReference type="GO" id="GO:0019104">
    <property type="term" value="F:DNA N-glycosylase activity"/>
    <property type="evidence" value="ECO:0007669"/>
    <property type="project" value="InterPro"/>
</dbReference>
<dbReference type="GO" id="GO:0141166">
    <property type="term" value="P:chromosomal 5-methylcytosine DNA demethylation pathway"/>
    <property type="evidence" value="ECO:0007669"/>
    <property type="project" value="InterPro"/>
</dbReference>
<dbReference type="InterPro" id="IPR028924">
    <property type="entry name" value="Perm-CXXC"/>
</dbReference>
<organism evidence="9">
    <name type="scientific">Noccaea caerulescens</name>
    <name type="common">Alpine penny-cress</name>
    <name type="synonym">Thlaspi caerulescens</name>
    <dbReference type="NCBI Taxonomy" id="107243"/>
    <lineage>
        <taxon>Eukaryota</taxon>
        <taxon>Viridiplantae</taxon>
        <taxon>Streptophyta</taxon>
        <taxon>Embryophyta</taxon>
        <taxon>Tracheophyta</taxon>
        <taxon>Spermatophyta</taxon>
        <taxon>Magnoliopsida</taxon>
        <taxon>eudicotyledons</taxon>
        <taxon>Gunneridae</taxon>
        <taxon>Pentapetalae</taxon>
        <taxon>rosids</taxon>
        <taxon>malvids</taxon>
        <taxon>Brassicales</taxon>
        <taxon>Brassicaceae</taxon>
        <taxon>Coluteocarpeae</taxon>
        <taxon>Noccaea</taxon>
    </lineage>
</organism>
<feature type="domain" description="Permuted single zf-CXXC unit" evidence="8">
    <location>
        <begin position="105"/>
        <end position="124"/>
    </location>
</feature>
<evidence type="ECO:0000256" key="5">
    <source>
        <dbReference type="ARBA" id="ARBA00023014"/>
    </source>
</evidence>
<evidence type="ECO:0000256" key="2">
    <source>
        <dbReference type="ARBA" id="ARBA00022485"/>
    </source>
</evidence>
<evidence type="ECO:0000313" key="9">
    <source>
        <dbReference type="EMBL" id="JAU21841.1"/>
    </source>
</evidence>
<dbReference type="AlphaFoldDB" id="A0A1J3DPH9"/>
<feature type="region of interest" description="Disordered" evidence="6">
    <location>
        <begin position="230"/>
        <end position="256"/>
    </location>
</feature>
<dbReference type="InterPro" id="IPR028925">
    <property type="entry name" value="RRM_DME"/>
</dbReference>
<keyword evidence="4" id="KW-0408">Iron</keyword>
<comment type="cofactor">
    <cofactor evidence="1">
        <name>[4Fe-4S] cluster</name>
        <dbReference type="ChEBI" id="CHEBI:49883"/>
    </cofactor>
</comment>
<reference evidence="9" key="1">
    <citation type="submission" date="2016-07" db="EMBL/GenBank/DDBJ databases">
        <title>De novo transcriptome assembly of four accessions of the metal hyperaccumulator plant Noccaea caerulescens.</title>
        <authorList>
            <person name="Blande D."/>
            <person name="Halimaa P."/>
            <person name="Tervahauta A.I."/>
            <person name="Aarts M.G."/>
            <person name="Karenlampi S.O."/>
        </authorList>
    </citation>
    <scope>NUCLEOTIDE SEQUENCE</scope>
</reference>
<name>A0A1J3DPH9_NOCCA</name>